<evidence type="ECO:0000256" key="1">
    <source>
        <dbReference type="ARBA" id="ARBA00004162"/>
    </source>
</evidence>
<dbReference type="RefSeq" id="WP_009597438.1">
    <property type="nucleotide sequence ID" value="NZ_AP025581.1"/>
</dbReference>
<evidence type="ECO:0000256" key="5">
    <source>
        <dbReference type="ARBA" id="ARBA00023136"/>
    </source>
</evidence>
<feature type="transmembrane region" description="Helical" evidence="6">
    <location>
        <begin position="34"/>
        <end position="60"/>
    </location>
</feature>
<protein>
    <submittedName>
        <fullName evidence="10">PspC domain-containing protein</fullName>
    </submittedName>
</protein>
<name>A0A5B5VTI6_9BACT</name>
<evidence type="ECO:0000256" key="3">
    <source>
        <dbReference type="ARBA" id="ARBA00022692"/>
    </source>
</evidence>
<dbReference type="AlphaFoldDB" id="A0A5B5VTI6"/>
<evidence type="ECO:0000313" key="10">
    <source>
        <dbReference type="EMBL" id="MDU0260285.1"/>
    </source>
</evidence>
<keyword evidence="2" id="KW-1003">Cell membrane</keyword>
<evidence type="ECO:0000313" key="11">
    <source>
        <dbReference type="Proteomes" id="UP000324870"/>
    </source>
</evidence>
<dbReference type="Proteomes" id="UP000324870">
    <property type="component" value="Unassembled WGS sequence"/>
</dbReference>
<dbReference type="PANTHER" id="PTHR33885">
    <property type="entry name" value="PHAGE SHOCK PROTEIN C"/>
    <property type="match status" value="1"/>
</dbReference>
<evidence type="ECO:0000256" key="4">
    <source>
        <dbReference type="ARBA" id="ARBA00022989"/>
    </source>
</evidence>
<dbReference type="InterPro" id="IPR007168">
    <property type="entry name" value="Phageshock_PspC_N"/>
</dbReference>
<evidence type="ECO:0000259" key="7">
    <source>
        <dbReference type="Pfam" id="PF04024"/>
    </source>
</evidence>
<dbReference type="InterPro" id="IPR052027">
    <property type="entry name" value="PspC"/>
</dbReference>
<reference evidence="8" key="2">
    <citation type="submission" date="2022-01" db="EMBL/GenBank/DDBJ databases">
        <title>Novel bile acid biosynthetic pathways are enriched in the microbiome of centenarians.</title>
        <authorList>
            <person name="Sato Y."/>
            <person name="Atarashi K."/>
            <person name="Plichta R.D."/>
            <person name="Arai Y."/>
            <person name="Sasajima S."/>
            <person name="Kearney M.S."/>
            <person name="Suda W."/>
            <person name="Takeshita K."/>
            <person name="Sasaki T."/>
            <person name="Okamoto S."/>
            <person name="Skelly N.A."/>
            <person name="Okamura Y."/>
            <person name="Vlamakis H."/>
            <person name="Li Y."/>
            <person name="Tanoue T."/>
            <person name="Takei H."/>
            <person name="Nittono H."/>
            <person name="Narushima S."/>
            <person name="Irie J."/>
            <person name="Itoh H."/>
            <person name="Moriya K."/>
            <person name="Sugiura Y."/>
            <person name="Suematsu M."/>
            <person name="Moritoki N."/>
            <person name="Shibata S."/>
            <person name="Littman R.D."/>
            <person name="Fischbach A.M."/>
            <person name="Uwamino Y."/>
            <person name="Inoue T."/>
            <person name="Honda A."/>
            <person name="Hattori M."/>
            <person name="Murai T."/>
            <person name="Xavier J.R."/>
            <person name="Hirose N."/>
            <person name="Honda K."/>
        </authorList>
    </citation>
    <scope>NUCLEOTIDE SEQUENCE</scope>
    <source>
        <strain evidence="8">CE91-St16</strain>
    </source>
</reference>
<evidence type="ECO:0000256" key="2">
    <source>
        <dbReference type="ARBA" id="ARBA00022475"/>
    </source>
</evidence>
<keyword evidence="3 6" id="KW-0812">Transmembrane</keyword>
<reference evidence="9 11" key="1">
    <citation type="journal article" date="2019" name="Nat. Med.">
        <title>A library of human gut bacterial isolates paired with longitudinal multiomics data enables mechanistic microbiome research.</title>
        <authorList>
            <person name="Poyet M."/>
            <person name="Groussin M."/>
            <person name="Gibbons S.M."/>
            <person name="Avila-Pacheco J."/>
            <person name="Jiang X."/>
            <person name="Kearney S.M."/>
            <person name="Perrotta A.R."/>
            <person name="Berdy B."/>
            <person name="Zhao S."/>
            <person name="Lieberman T.D."/>
            <person name="Swanson P.K."/>
            <person name="Smith M."/>
            <person name="Roesemann S."/>
            <person name="Alexander J.E."/>
            <person name="Rich S.A."/>
            <person name="Livny J."/>
            <person name="Vlamakis H."/>
            <person name="Clish C."/>
            <person name="Bullock K."/>
            <person name="Deik A."/>
            <person name="Scott J."/>
            <person name="Pierce K.A."/>
            <person name="Xavier R.J."/>
            <person name="Alm E.J."/>
        </authorList>
    </citation>
    <scope>NUCLEOTIDE SEQUENCE [LARGE SCALE GENOMIC DNA]</scope>
    <source>
        <strain evidence="9 11">BIOML-A1</strain>
    </source>
</reference>
<proteinExistence type="predicted"/>
<sequence>MTTNNTKRLLRTPDGIIAGVCGGLAEFFGLDVSLIRIATLILILFGGLSIWVYIILWLIVPKAPKRLTE</sequence>
<accession>A0A5B5VTI6</accession>
<keyword evidence="4 6" id="KW-1133">Transmembrane helix</keyword>
<evidence type="ECO:0000313" key="8">
    <source>
        <dbReference type="EMBL" id="GKI17717.1"/>
    </source>
</evidence>
<dbReference type="GO" id="GO:0005886">
    <property type="term" value="C:plasma membrane"/>
    <property type="evidence" value="ECO:0007669"/>
    <property type="project" value="UniProtKB-SubCell"/>
</dbReference>
<comment type="caution">
    <text evidence="10">The sequence shown here is derived from an EMBL/GenBank/DDBJ whole genome shotgun (WGS) entry which is preliminary data.</text>
</comment>
<dbReference type="PANTHER" id="PTHR33885:SF3">
    <property type="entry name" value="PHAGE SHOCK PROTEIN C"/>
    <property type="match status" value="1"/>
</dbReference>
<dbReference type="Proteomes" id="UP001055105">
    <property type="component" value="Unassembled WGS sequence"/>
</dbReference>
<dbReference type="EMBL" id="VVND01000001">
    <property type="protein sequence ID" value="KAA3160871.1"/>
    <property type="molecule type" value="Genomic_DNA"/>
</dbReference>
<dbReference type="OMA" id="LWMILPS"/>
<dbReference type="Proteomes" id="UP001181347">
    <property type="component" value="Unassembled WGS sequence"/>
</dbReference>
<keyword evidence="5 6" id="KW-0472">Membrane</keyword>
<dbReference type="EMBL" id="BQOL01000001">
    <property type="protein sequence ID" value="GKI17717.1"/>
    <property type="molecule type" value="Genomic_DNA"/>
</dbReference>
<evidence type="ECO:0000313" key="12">
    <source>
        <dbReference type="Proteomes" id="UP001181347"/>
    </source>
</evidence>
<dbReference type="Pfam" id="PF04024">
    <property type="entry name" value="PspC"/>
    <property type="match status" value="1"/>
</dbReference>
<reference evidence="10" key="3">
    <citation type="submission" date="2023-10" db="EMBL/GenBank/DDBJ databases">
        <title>Genome Sequence of the Bacteria from From Gut Wall in Crohn's Disease.</title>
        <authorList>
            <person name="Rodriguez-Palacios A."/>
        </authorList>
    </citation>
    <scope>NUCLEOTIDE SEQUENCE</scope>
    <source>
        <strain evidence="10">CavFT-hAR58</strain>
    </source>
</reference>
<dbReference type="EMBL" id="JAWDES010000005">
    <property type="protein sequence ID" value="MDU0260285.1"/>
    <property type="molecule type" value="Genomic_DNA"/>
</dbReference>
<organism evidence="10 12">
    <name type="scientific">Alistipes finegoldii</name>
    <dbReference type="NCBI Taxonomy" id="214856"/>
    <lineage>
        <taxon>Bacteria</taxon>
        <taxon>Pseudomonadati</taxon>
        <taxon>Bacteroidota</taxon>
        <taxon>Bacteroidia</taxon>
        <taxon>Bacteroidales</taxon>
        <taxon>Rikenellaceae</taxon>
        <taxon>Alistipes</taxon>
    </lineage>
</organism>
<keyword evidence="11" id="KW-1185">Reference proteome</keyword>
<gene>
    <name evidence="8" type="ORF">CE91St16_06250</name>
    <name evidence="9" type="ORF">F2A26_00845</name>
    <name evidence="10" type="ORF">RVH17_09195</name>
</gene>
<feature type="domain" description="Phage shock protein PspC N-terminal" evidence="7">
    <location>
        <begin position="7"/>
        <end position="63"/>
    </location>
</feature>
<evidence type="ECO:0000256" key="6">
    <source>
        <dbReference type="SAM" id="Phobius"/>
    </source>
</evidence>
<comment type="subcellular location">
    <subcellularLocation>
        <location evidence="1">Cell membrane</location>
        <topology evidence="1">Single-pass membrane protein</topology>
    </subcellularLocation>
</comment>
<evidence type="ECO:0000313" key="9">
    <source>
        <dbReference type="EMBL" id="KAA3160871.1"/>
    </source>
</evidence>
<dbReference type="GeneID" id="79838701"/>